<dbReference type="Pfam" id="PF01263">
    <property type="entry name" value="Aldose_epim"/>
    <property type="match status" value="1"/>
</dbReference>
<evidence type="ECO:0000256" key="2">
    <source>
        <dbReference type="ARBA" id="ARBA00011245"/>
    </source>
</evidence>
<comment type="subunit">
    <text evidence="2">Monomer.</text>
</comment>
<keyword evidence="3" id="KW-0106">Calcium</keyword>
<evidence type="ECO:0000256" key="1">
    <source>
        <dbReference type="ARBA" id="ARBA00001913"/>
    </source>
</evidence>
<dbReference type="Proteomes" id="UP001176806">
    <property type="component" value="Unassembled WGS sequence"/>
</dbReference>
<dbReference type="EMBL" id="JAUOEL010000004">
    <property type="protein sequence ID" value="MDO5975070.1"/>
    <property type="molecule type" value="Genomic_DNA"/>
</dbReference>
<organism evidence="4 5">
    <name type="scientific">Flavivirga jejuensis</name>
    <dbReference type="NCBI Taxonomy" id="870487"/>
    <lineage>
        <taxon>Bacteria</taxon>
        <taxon>Pseudomonadati</taxon>
        <taxon>Bacteroidota</taxon>
        <taxon>Flavobacteriia</taxon>
        <taxon>Flavobacteriales</taxon>
        <taxon>Flavobacteriaceae</taxon>
        <taxon>Flavivirga</taxon>
    </lineage>
</organism>
<evidence type="ECO:0000256" key="3">
    <source>
        <dbReference type="ARBA" id="ARBA00022837"/>
    </source>
</evidence>
<evidence type="ECO:0000313" key="5">
    <source>
        <dbReference type="Proteomes" id="UP001176806"/>
    </source>
</evidence>
<dbReference type="InterPro" id="IPR037481">
    <property type="entry name" value="LacX"/>
</dbReference>
<evidence type="ECO:0000313" key="4">
    <source>
        <dbReference type="EMBL" id="MDO5975070.1"/>
    </source>
</evidence>
<dbReference type="InterPro" id="IPR008183">
    <property type="entry name" value="Aldose_1/G6P_1-epimerase"/>
</dbReference>
<gene>
    <name evidence="4" type="ORF">Q4Q40_12805</name>
</gene>
<dbReference type="CDD" id="cd09024">
    <property type="entry name" value="Aldose_epim_lacX"/>
    <property type="match status" value="1"/>
</dbReference>
<name>A0ABT8WPX0_9FLAO</name>
<sequence>MYILENEKLKIAVKKTGAELCKITSVKDKIDFMWDANPEVWGSYAPNLFPIIGALKDDTYFFENQSYKLSKHGFIRHNDKLILKEQSKDSLTFKLSYDENSLKIYPFRFEFLITYQLIDTIISITHTIKNHDDKALYFSLGGHPAFKCPVYKDEDYSDYCLEFEHVENSETHVINMENGLISNTTKPVFNNSNSLALRHDLFDTDALVFKDLKSKKVTLKSKSNGSILTVNYKDFPYLGIWAKPNGDYVCIEPWLGIADNENTNQNLKEKEGILTLMPQQTFKAAYSIEIHNSHLETV</sequence>
<protein>
    <submittedName>
        <fullName evidence="4">Aldose 1-epimerase family protein</fullName>
    </submittedName>
</protein>
<proteinExistence type="predicted"/>
<comment type="cofactor">
    <cofactor evidence="1">
        <name>Ca(2+)</name>
        <dbReference type="ChEBI" id="CHEBI:29108"/>
    </cofactor>
</comment>
<dbReference type="RefSeq" id="WP_303302238.1">
    <property type="nucleotide sequence ID" value="NZ_BAABDA010000035.1"/>
</dbReference>
<dbReference type="Gene3D" id="2.70.98.10">
    <property type="match status" value="1"/>
</dbReference>
<dbReference type="SUPFAM" id="SSF74650">
    <property type="entry name" value="Galactose mutarotase-like"/>
    <property type="match status" value="1"/>
</dbReference>
<dbReference type="InterPro" id="IPR014718">
    <property type="entry name" value="GH-type_carb-bd"/>
</dbReference>
<reference evidence="4" key="1">
    <citation type="submission" date="2023-07" db="EMBL/GenBank/DDBJ databases">
        <title>Two novel species in the genus Flavivirga.</title>
        <authorList>
            <person name="Kwon K."/>
        </authorList>
    </citation>
    <scope>NUCLEOTIDE SEQUENCE</scope>
    <source>
        <strain evidence="4">KACC 14158</strain>
    </source>
</reference>
<keyword evidence="5" id="KW-1185">Reference proteome</keyword>
<comment type="caution">
    <text evidence="4">The sequence shown here is derived from an EMBL/GenBank/DDBJ whole genome shotgun (WGS) entry which is preliminary data.</text>
</comment>
<dbReference type="InterPro" id="IPR011013">
    <property type="entry name" value="Gal_mutarotase_sf_dom"/>
</dbReference>
<accession>A0ABT8WPX0</accession>